<dbReference type="AlphaFoldDB" id="A0AAN9PE95"/>
<sequence length="221" mass="24741">MALARLALKNLQQRVCGTDSSSLIGHGGVHKLARFATVAAGDKGTSEVAVSEGKKSNRLIPKRRGRRWLWRNNDPDFPPALNEFFPSGLGNALMQASENINRLFENMNLTPWSLSGRVKERDDHYKLRYDMPGVAKEDVKITIDDGVLTIKGEHKEEKEEGNDNDNEYWSSSSYGYYNTSLVLPDDAKVDDIKAELKDGVLSVTIPRTDKPKKDVKHVTIN</sequence>
<comment type="subcellular location">
    <subcellularLocation>
        <location evidence="1">Plastid</location>
    </subcellularLocation>
</comment>
<evidence type="ECO:0000256" key="2">
    <source>
        <dbReference type="ARBA" id="ARBA00023016"/>
    </source>
</evidence>
<evidence type="ECO:0000313" key="6">
    <source>
        <dbReference type="EMBL" id="KAK7294092.1"/>
    </source>
</evidence>
<evidence type="ECO:0000256" key="3">
    <source>
        <dbReference type="PROSITE-ProRule" id="PRU00285"/>
    </source>
</evidence>
<dbReference type="GO" id="GO:0009408">
    <property type="term" value="P:response to heat"/>
    <property type="evidence" value="ECO:0007669"/>
    <property type="project" value="InterPro"/>
</dbReference>
<evidence type="ECO:0000256" key="4">
    <source>
        <dbReference type="RuleBase" id="RU003616"/>
    </source>
</evidence>
<dbReference type="FunFam" id="2.60.40.790:FF:000059">
    <property type="entry name" value="26.5 kDa heat shock protein, mitochondrial"/>
    <property type="match status" value="1"/>
</dbReference>
<organism evidence="6 7">
    <name type="scientific">Clitoria ternatea</name>
    <name type="common">Butterfly pea</name>
    <dbReference type="NCBI Taxonomy" id="43366"/>
    <lineage>
        <taxon>Eukaryota</taxon>
        <taxon>Viridiplantae</taxon>
        <taxon>Streptophyta</taxon>
        <taxon>Embryophyta</taxon>
        <taxon>Tracheophyta</taxon>
        <taxon>Spermatophyta</taxon>
        <taxon>Magnoliopsida</taxon>
        <taxon>eudicotyledons</taxon>
        <taxon>Gunneridae</taxon>
        <taxon>Pentapetalae</taxon>
        <taxon>rosids</taxon>
        <taxon>fabids</taxon>
        <taxon>Fabales</taxon>
        <taxon>Fabaceae</taxon>
        <taxon>Papilionoideae</taxon>
        <taxon>50 kb inversion clade</taxon>
        <taxon>NPAAA clade</taxon>
        <taxon>indigoferoid/millettioid clade</taxon>
        <taxon>Phaseoleae</taxon>
        <taxon>Clitoria</taxon>
    </lineage>
</organism>
<dbReference type="PROSITE" id="PS01031">
    <property type="entry name" value="SHSP"/>
    <property type="match status" value="1"/>
</dbReference>
<dbReference type="PANTHER" id="PTHR46733:SF3">
    <property type="entry name" value="26.5 KDA HEAT SHOCK PROTEIN, MITOCHONDRIAL"/>
    <property type="match status" value="1"/>
</dbReference>
<dbReference type="InterPro" id="IPR044587">
    <property type="entry name" value="HSP21-like"/>
</dbReference>
<dbReference type="Pfam" id="PF00011">
    <property type="entry name" value="HSP20"/>
    <property type="match status" value="1"/>
</dbReference>
<dbReference type="SUPFAM" id="SSF49764">
    <property type="entry name" value="HSP20-like chaperones"/>
    <property type="match status" value="1"/>
</dbReference>
<keyword evidence="7" id="KW-1185">Reference proteome</keyword>
<dbReference type="EMBL" id="JAYKXN010000004">
    <property type="protein sequence ID" value="KAK7294092.1"/>
    <property type="molecule type" value="Genomic_DNA"/>
</dbReference>
<reference evidence="6 7" key="1">
    <citation type="submission" date="2024-01" db="EMBL/GenBank/DDBJ databases">
        <title>The genomes of 5 underutilized Papilionoideae crops provide insights into root nodulation and disease resistance.</title>
        <authorList>
            <person name="Yuan L."/>
        </authorList>
    </citation>
    <scope>NUCLEOTIDE SEQUENCE [LARGE SCALE GENOMIC DNA]</scope>
    <source>
        <strain evidence="6">LY-2023</strain>
        <tissue evidence="6">Leaf</tissue>
    </source>
</reference>
<name>A0AAN9PE95_CLITE</name>
<accession>A0AAN9PE95</accession>
<comment type="similarity">
    <text evidence="3 4">Belongs to the small heat shock protein (HSP20) family.</text>
</comment>
<dbReference type="InterPro" id="IPR002068">
    <property type="entry name" value="A-crystallin/Hsp20_dom"/>
</dbReference>
<evidence type="ECO:0000313" key="7">
    <source>
        <dbReference type="Proteomes" id="UP001359559"/>
    </source>
</evidence>
<feature type="domain" description="SHSP" evidence="5">
    <location>
        <begin position="103"/>
        <end position="221"/>
    </location>
</feature>
<dbReference type="CDD" id="cd06464">
    <property type="entry name" value="ACD_sHsps-like"/>
    <property type="match status" value="1"/>
</dbReference>
<gene>
    <name evidence="6" type="ORF">RJT34_16975</name>
</gene>
<evidence type="ECO:0000259" key="5">
    <source>
        <dbReference type="PROSITE" id="PS01031"/>
    </source>
</evidence>
<protein>
    <recommendedName>
        <fullName evidence="5">SHSP domain-containing protein</fullName>
    </recommendedName>
</protein>
<comment type="caution">
    <text evidence="6">The sequence shown here is derived from an EMBL/GenBank/DDBJ whole genome shotgun (WGS) entry which is preliminary data.</text>
</comment>
<evidence type="ECO:0000256" key="1">
    <source>
        <dbReference type="ARBA" id="ARBA00004474"/>
    </source>
</evidence>
<dbReference type="GO" id="GO:0009536">
    <property type="term" value="C:plastid"/>
    <property type="evidence" value="ECO:0007669"/>
    <property type="project" value="UniProtKB-SubCell"/>
</dbReference>
<dbReference type="Gene3D" id="2.60.40.790">
    <property type="match status" value="1"/>
</dbReference>
<proteinExistence type="inferred from homology"/>
<dbReference type="InterPro" id="IPR008978">
    <property type="entry name" value="HSP20-like_chaperone"/>
</dbReference>
<keyword evidence="2" id="KW-0346">Stress response</keyword>
<dbReference type="Proteomes" id="UP001359559">
    <property type="component" value="Unassembled WGS sequence"/>
</dbReference>
<dbReference type="PANTHER" id="PTHR46733">
    <property type="entry name" value="26.5 KDA HEAT SHOCK PROTEIN, MITOCHONDRIAL"/>
    <property type="match status" value="1"/>
</dbReference>